<reference evidence="5 6" key="1">
    <citation type="submission" date="2024-09" db="EMBL/GenBank/DDBJ databases">
        <authorList>
            <person name="Sun Q."/>
            <person name="Mori K."/>
        </authorList>
    </citation>
    <scope>NUCLEOTIDE SEQUENCE [LARGE SCALE GENOMIC DNA]</scope>
    <source>
        <strain evidence="5 6">CCM 7468</strain>
    </source>
</reference>
<feature type="domain" description="FAD-binding" evidence="4">
    <location>
        <begin position="13"/>
        <end position="345"/>
    </location>
</feature>
<dbReference type="PANTHER" id="PTHR43004">
    <property type="entry name" value="TRK SYSTEM POTASSIUM UPTAKE PROTEIN"/>
    <property type="match status" value="1"/>
</dbReference>
<evidence type="ECO:0000256" key="3">
    <source>
        <dbReference type="ARBA" id="ARBA00022827"/>
    </source>
</evidence>
<dbReference type="InterPro" id="IPR050641">
    <property type="entry name" value="RIFMO-like"/>
</dbReference>
<dbReference type="Proteomes" id="UP001589789">
    <property type="component" value="Unassembled WGS sequence"/>
</dbReference>
<keyword evidence="3" id="KW-0274">FAD</keyword>
<dbReference type="InterPro" id="IPR002938">
    <property type="entry name" value="FAD-bd"/>
</dbReference>
<dbReference type="EMBL" id="JBHLVZ010000080">
    <property type="protein sequence ID" value="MFC0388134.1"/>
    <property type="molecule type" value="Genomic_DNA"/>
</dbReference>
<name>A0ABV6IWZ4_9PROT</name>
<comment type="caution">
    <text evidence="5">The sequence shown here is derived from an EMBL/GenBank/DDBJ whole genome shotgun (WGS) entry which is preliminary data.</text>
</comment>
<dbReference type="PRINTS" id="PR00420">
    <property type="entry name" value="RNGMNOXGNASE"/>
</dbReference>
<comment type="cofactor">
    <cofactor evidence="1">
        <name>FAD</name>
        <dbReference type="ChEBI" id="CHEBI:57692"/>
    </cofactor>
</comment>
<keyword evidence="5" id="KW-0560">Oxidoreductase</keyword>
<dbReference type="Gene3D" id="3.50.50.60">
    <property type="entry name" value="FAD/NAD(P)-binding domain"/>
    <property type="match status" value="1"/>
</dbReference>
<evidence type="ECO:0000259" key="4">
    <source>
        <dbReference type="Pfam" id="PF01494"/>
    </source>
</evidence>
<organism evidence="5 6">
    <name type="scientific">Muricoccus vinaceus</name>
    <dbReference type="NCBI Taxonomy" id="424704"/>
    <lineage>
        <taxon>Bacteria</taxon>
        <taxon>Pseudomonadati</taxon>
        <taxon>Pseudomonadota</taxon>
        <taxon>Alphaproteobacteria</taxon>
        <taxon>Acetobacterales</taxon>
        <taxon>Roseomonadaceae</taxon>
        <taxon>Muricoccus</taxon>
    </lineage>
</organism>
<keyword evidence="5" id="KW-0503">Monooxygenase</keyword>
<sequence length="515" mass="55947">MSASSTATDNRFDTDVLVVGAGPVGLTTACALRHHGVDCRILEERTGVKHNSRANNLWARPQELLASIGIRDALAAKSYGIRQVATMLNGQPTDPLLVDRVASPYPRVLYSGQDVIETTLSQTLADKGTAVERGCKVTGFEQDEDGVTVTVEREEGGPERVRCRYLVAADGANSTVRSVVGLDFEKERFEERMNRQVDAKLSWRRSTEPDQLWFFYYKDGFCGVLPVWEGYHRLFFLQDDTGVPDRDPTLEEIQALGREVTGDETLTLTDPIWFSHSRFQHGVASAFARGRVFLAGDAGHLSLPIGGQGMNAGLHDAVEIAWRLAMTLAGRAEPVVLASYDNERQGEHARLDGQQATGFRRTVYRGPISDGVLSLGAKALPSIGSLLQGTDDLQQISVSYPNSPLNDDQLSGFAHFIRASGPRPGERAPDAEVTQDGRATTLFSSIYNPDGRSWGWALLAFDGRSSEAGLPLLKAVDAVAAWDCVRPRLVLAGPLVEAGAVPILSDLDGRPPPHS</sequence>
<dbReference type="RefSeq" id="WP_377054257.1">
    <property type="nucleotide sequence ID" value="NZ_JBHLVZ010000080.1"/>
</dbReference>
<keyword evidence="6" id="KW-1185">Reference proteome</keyword>
<dbReference type="GO" id="GO:0004497">
    <property type="term" value="F:monooxygenase activity"/>
    <property type="evidence" value="ECO:0007669"/>
    <property type="project" value="UniProtKB-KW"/>
</dbReference>
<evidence type="ECO:0000256" key="2">
    <source>
        <dbReference type="ARBA" id="ARBA00022630"/>
    </source>
</evidence>
<dbReference type="Pfam" id="PF01494">
    <property type="entry name" value="FAD_binding_3"/>
    <property type="match status" value="1"/>
</dbReference>
<evidence type="ECO:0000256" key="1">
    <source>
        <dbReference type="ARBA" id="ARBA00001974"/>
    </source>
</evidence>
<dbReference type="SUPFAM" id="SSF51905">
    <property type="entry name" value="FAD/NAD(P)-binding domain"/>
    <property type="match status" value="1"/>
</dbReference>
<keyword evidence="2" id="KW-0285">Flavoprotein</keyword>
<dbReference type="InterPro" id="IPR036188">
    <property type="entry name" value="FAD/NAD-bd_sf"/>
</dbReference>
<protein>
    <submittedName>
        <fullName evidence="5">FAD-dependent monooxygenase</fullName>
    </submittedName>
</protein>
<evidence type="ECO:0000313" key="6">
    <source>
        <dbReference type="Proteomes" id="UP001589789"/>
    </source>
</evidence>
<dbReference type="Gene3D" id="3.30.70.2450">
    <property type="match status" value="1"/>
</dbReference>
<evidence type="ECO:0000313" key="5">
    <source>
        <dbReference type="EMBL" id="MFC0388134.1"/>
    </source>
</evidence>
<gene>
    <name evidence="5" type="ORF">ACFFIC_21730</name>
</gene>
<accession>A0ABV6IWZ4</accession>
<dbReference type="PANTHER" id="PTHR43004:SF19">
    <property type="entry name" value="BINDING MONOOXYGENASE, PUTATIVE (JCVI)-RELATED"/>
    <property type="match status" value="1"/>
</dbReference>
<proteinExistence type="predicted"/>